<dbReference type="PROSITE" id="PS51462">
    <property type="entry name" value="NUDIX"/>
    <property type="match status" value="1"/>
</dbReference>
<evidence type="ECO:0000256" key="12">
    <source>
        <dbReference type="RuleBase" id="RU003476"/>
    </source>
</evidence>
<evidence type="ECO:0000256" key="4">
    <source>
        <dbReference type="ARBA" id="ARBA00022705"/>
    </source>
</evidence>
<comment type="cofactor">
    <cofactor evidence="1">
        <name>Mg(2+)</name>
        <dbReference type="ChEBI" id="CHEBI:18420"/>
    </cofactor>
</comment>
<dbReference type="InterPro" id="IPR020476">
    <property type="entry name" value="Nudix_hydrolase"/>
</dbReference>
<dbReference type="InterPro" id="IPR047127">
    <property type="entry name" value="MutT-like"/>
</dbReference>
<organism evidence="14 15">
    <name type="scientific">Fusibacter tunisiensis</name>
    <dbReference type="NCBI Taxonomy" id="1008308"/>
    <lineage>
        <taxon>Bacteria</taxon>
        <taxon>Bacillati</taxon>
        <taxon>Bacillota</taxon>
        <taxon>Clostridia</taxon>
        <taxon>Eubacteriales</taxon>
        <taxon>Eubacteriales Family XII. Incertae Sedis</taxon>
        <taxon>Fusibacter</taxon>
    </lineage>
</organism>
<comment type="catalytic activity">
    <reaction evidence="10">
        <text>8-oxo-dGTP + H2O = 8-oxo-dGMP + diphosphate + H(+)</text>
        <dbReference type="Rhea" id="RHEA:31575"/>
        <dbReference type="ChEBI" id="CHEBI:15377"/>
        <dbReference type="ChEBI" id="CHEBI:15378"/>
        <dbReference type="ChEBI" id="CHEBI:33019"/>
        <dbReference type="ChEBI" id="CHEBI:63224"/>
        <dbReference type="ChEBI" id="CHEBI:77896"/>
        <dbReference type="EC" id="3.6.1.55"/>
    </reaction>
</comment>
<name>A0ABS2MU35_9FIRM</name>
<dbReference type="InterPro" id="IPR020084">
    <property type="entry name" value="NUDIX_hydrolase_CS"/>
</dbReference>
<dbReference type="CDD" id="cd03425">
    <property type="entry name" value="NUDIX_MutT_NudA_like"/>
    <property type="match status" value="1"/>
</dbReference>
<evidence type="ECO:0000256" key="8">
    <source>
        <dbReference type="ARBA" id="ARBA00022842"/>
    </source>
</evidence>
<dbReference type="InterPro" id="IPR015797">
    <property type="entry name" value="NUDIX_hydrolase-like_dom_sf"/>
</dbReference>
<keyword evidence="9" id="KW-0234">DNA repair</keyword>
<dbReference type="PANTHER" id="PTHR47707">
    <property type="entry name" value="8-OXO-DGTP DIPHOSPHATASE"/>
    <property type="match status" value="1"/>
</dbReference>
<evidence type="ECO:0000256" key="5">
    <source>
        <dbReference type="ARBA" id="ARBA00022723"/>
    </source>
</evidence>
<evidence type="ECO:0000313" key="15">
    <source>
        <dbReference type="Proteomes" id="UP000767854"/>
    </source>
</evidence>
<feature type="domain" description="Nudix hydrolase" evidence="13">
    <location>
        <begin position="2"/>
        <end position="136"/>
    </location>
</feature>
<evidence type="ECO:0000256" key="9">
    <source>
        <dbReference type="ARBA" id="ARBA00023204"/>
    </source>
</evidence>
<dbReference type="EMBL" id="JAFBDT010000034">
    <property type="protein sequence ID" value="MBM7562865.1"/>
    <property type="molecule type" value="Genomic_DNA"/>
</dbReference>
<accession>A0ABS2MU35</accession>
<dbReference type="RefSeq" id="WP_204665292.1">
    <property type="nucleotide sequence ID" value="NZ_JAFBDT010000034.1"/>
</dbReference>
<comment type="caution">
    <text evidence="14">The sequence shown here is derived from an EMBL/GenBank/DDBJ whole genome shotgun (WGS) entry which is preliminary data.</text>
</comment>
<keyword evidence="7 12" id="KW-0378">Hydrolase</keyword>
<proteinExistence type="inferred from homology"/>
<evidence type="ECO:0000256" key="6">
    <source>
        <dbReference type="ARBA" id="ARBA00022763"/>
    </source>
</evidence>
<keyword evidence="6" id="KW-0227">DNA damage</keyword>
<keyword evidence="5" id="KW-0479">Metal-binding</keyword>
<dbReference type="Pfam" id="PF00293">
    <property type="entry name" value="NUDIX"/>
    <property type="match status" value="1"/>
</dbReference>
<dbReference type="PRINTS" id="PR00502">
    <property type="entry name" value="NUDIXFAMILY"/>
</dbReference>
<sequence>MKTIEVVAAAIVANGLVLCTQRGLSKHAYISHKFEFPGGKVEPGEKGSEALMRELKEELDLSIDITEAHYLMTVDHQYPDFRVIMHAYIIKEDEISIKLNEHIDHIWANDEIINTLDWASADVPIVDLLVNEGLIL</sequence>
<dbReference type="SUPFAM" id="SSF55811">
    <property type="entry name" value="Nudix"/>
    <property type="match status" value="1"/>
</dbReference>
<dbReference type="PROSITE" id="PS00893">
    <property type="entry name" value="NUDIX_BOX"/>
    <property type="match status" value="1"/>
</dbReference>
<evidence type="ECO:0000256" key="3">
    <source>
        <dbReference type="ARBA" id="ARBA00022457"/>
    </source>
</evidence>
<comment type="similarity">
    <text evidence="2 12">Belongs to the Nudix hydrolase family.</text>
</comment>
<evidence type="ECO:0000256" key="10">
    <source>
        <dbReference type="ARBA" id="ARBA00035861"/>
    </source>
</evidence>
<keyword evidence="3" id="KW-0515">Mutator protein</keyword>
<reference evidence="14 15" key="1">
    <citation type="submission" date="2021-01" db="EMBL/GenBank/DDBJ databases">
        <title>Genomic Encyclopedia of Type Strains, Phase IV (KMG-IV): sequencing the most valuable type-strain genomes for metagenomic binning, comparative biology and taxonomic classification.</title>
        <authorList>
            <person name="Goeker M."/>
        </authorList>
    </citation>
    <scope>NUCLEOTIDE SEQUENCE [LARGE SCALE GENOMIC DNA]</scope>
    <source>
        <strain evidence="14 15">DSM 24436</strain>
    </source>
</reference>
<dbReference type="PANTHER" id="PTHR47707:SF1">
    <property type="entry name" value="NUDIX HYDROLASE FAMILY PROTEIN"/>
    <property type="match status" value="1"/>
</dbReference>
<dbReference type="Gene3D" id="3.90.79.10">
    <property type="entry name" value="Nucleoside Triphosphate Pyrophosphohydrolase"/>
    <property type="match status" value="1"/>
</dbReference>
<gene>
    <name evidence="14" type="ORF">JOC49_002438</name>
</gene>
<dbReference type="GO" id="GO:0035539">
    <property type="term" value="F:8-oxo-7,8-dihydrodeoxyguanosine triphosphate pyrophosphatase activity"/>
    <property type="evidence" value="ECO:0007669"/>
    <property type="project" value="UniProtKB-EC"/>
</dbReference>
<dbReference type="EC" id="3.6.1.55" evidence="11"/>
<keyword evidence="8" id="KW-0460">Magnesium</keyword>
<dbReference type="InterPro" id="IPR000086">
    <property type="entry name" value="NUDIX_hydrolase_dom"/>
</dbReference>
<keyword evidence="15" id="KW-1185">Reference proteome</keyword>
<evidence type="ECO:0000313" key="14">
    <source>
        <dbReference type="EMBL" id="MBM7562865.1"/>
    </source>
</evidence>
<evidence type="ECO:0000259" key="13">
    <source>
        <dbReference type="PROSITE" id="PS51462"/>
    </source>
</evidence>
<dbReference type="Proteomes" id="UP000767854">
    <property type="component" value="Unassembled WGS sequence"/>
</dbReference>
<evidence type="ECO:0000256" key="7">
    <source>
        <dbReference type="ARBA" id="ARBA00022801"/>
    </source>
</evidence>
<evidence type="ECO:0000256" key="1">
    <source>
        <dbReference type="ARBA" id="ARBA00001946"/>
    </source>
</evidence>
<evidence type="ECO:0000256" key="11">
    <source>
        <dbReference type="ARBA" id="ARBA00038905"/>
    </source>
</evidence>
<evidence type="ECO:0000256" key="2">
    <source>
        <dbReference type="ARBA" id="ARBA00005582"/>
    </source>
</evidence>
<protein>
    <recommendedName>
        <fullName evidence="11">8-oxo-dGTP diphosphatase</fullName>
        <ecNumber evidence="11">3.6.1.55</ecNumber>
    </recommendedName>
</protein>
<keyword evidence="4" id="KW-0235">DNA replication</keyword>